<protein>
    <recommendedName>
        <fullName evidence="4">HTH araC/xylS-type domain-containing protein</fullName>
    </recommendedName>
</protein>
<dbReference type="InterPro" id="IPR009057">
    <property type="entry name" value="Homeodomain-like_sf"/>
</dbReference>
<dbReference type="HOGENOM" id="CLU_607939_0_0_9"/>
<dbReference type="PANTHER" id="PTHR43280:SF2">
    <property type="entry name" value="HTH-TYPE TRANSCRIPTIONAL REGULATOR EXSA"/>
    <property type="match status" value="1"/>
</dbReference>
<comment type="caution">
    <text evidence="5">The sequence shown here is derived from an EMBL/GenBank/DDBJ whole genome shotgun (WGS) entry which is preliminary data.</text>
</comment>
<evidence type="ECO:0000313" key="6">
    <source>
        <dbReference type="Proteomes" id="UP000013085"/>
    </source>
</evidence>
<dbReference type="InterPro" id="IPR020449">
    <property type="entry name" value="Tscrpt_reg_AraC-type_HTH"/>
</dbReference>
<evidence type="ECO:0000256" key="3">
    <source>
        <dbReference type="ARBA" id="ARBA00023163"/>
    </source>
</evidence>
<dbReference type="Pfam" id="PF12833">
    <property type="entry name" value="HTH_18"/>
    <property type="match status" value="1"/>
</dbReference>
<dbReference type="GO" id="GO:0003700">
    <property type="term" value="F:DNA-binding transcription factor activity"/>
    <property type="evidence" value="ECO:0007669"/>
    <property type="project" value="InterPro"/>
</dbReference>
<evidence type="ECO:0000256" key="2">
    <source>
        <dbReference type="ARBA" id="ARBA00023125"/>
    </source>
</evidence>
<keyword evidence="2" id="KW-0238">DNA-binding</keyword>
<dbReference type="AlphaFoldDB" id="A0A0E2HB98"/>
<feature type="domain" description="HTH araC/xylS-type" evidence="4">
    <location>
        <begin position="342"/>
        <end position="440"/>
    </location>
</feature>
<reference evidence="5 6" key="1">
    <citation type="submission" date="2013-01" db="EMBL/GenBank/DDBJ databases">
        <title>The Genome Sequence of Clostridium clostridioforme 90A8.</title>
        <authorList>
            <consortium name="The Broad Institute Genome Sequencing Platform"/>
            <person name="Earl A."/>
            <person name="Ward D."/>
            <person name="Feldgarden M."/>
            <person name="Gevers D."/>
            <person name="Courvalin P."/>
            <person name="Lambert T."/>
            <person name="Walker B."/>
            <person name="Young S.K."/>
            <person name="Zeng Q."/>
            <person name="Gargeya S."/>
            <person name="Fitzgerald M."/>
            <person name="Haas B."/>
            <person name="Abouelleil A."/>
            <person name="Alvarado L."/>
            <person name="Arachchi H.M."/>
            <person name="Berlin A.M."/>
            <person name="Chapman S.B."/>
            <person name="Dewar J."/>
            <person name="Goldberg J."/>
            <person name="Griggs A."/>
            <person name="Gujja S."/>
            <person name="Hansen M."/>
            <person name="Howarth C."/>
            <person name="Imamovic A."/>
            <person name="Larimer J."/>
            <person name="McCowan C."/>
            <person name="Murphy C."/>
            <person name="Neiman D."/>
            <person name="Pearson M."/>
            <person name="Priest M."/>
            <person name="Roberts A."/>
            <person name="Saif S."/>
            <person name="Shea T."/>
            <person name="Sisk P."/>
            <person name="Sykes S."/>
            <person name="Wortman J."/>
            <person name="Nusbaum C."/>
            <person name="Birren B."/>
        </authorList>
    </citation>
    <scope>NUCLEOTIDE SEQUENCE [LARGE SCALE GENOMIC DNA]</scope>
    <source>
        <strain evidence="5 6">90A8</strain>
    </source>
</reference>
<dbReference type="PATRIC" id="fig|999408.3.peg.2499"/>
<dbReference type="RefSeq" id="WP_002595752.1">
    <property type="nucleotide sequence ID" value="NZ_KB851020.1"/>
</dbReference>
<keyword evidence="1" id="KW-0805">Transcription regulation</keyword>
<proteinExistence type="predicted"/>
<evidence type="ECO:0000313" key="5">
    <source>
        <dbReference type="EMBL" id="ENZ15180.1"/>
    </source>
</evidence>
<dbReference type="SMART" id="SM00342">
    <property type="entry name" value="HTH_ARAC"/>
    <property type="match status" value="1"/>
</dbReference>
<dbReference type="SUPFAM" id="SSF46689">
    <property type="entry name" value="Homeodomain-like"/>
    <property type="match status" value="2"/>
</dbReference>
<name>A0A0E2HB98_9FIRM</name>
<dbReference type="Proteomes" id="UP000013085">
    <property type="component" value="Unassembled WGS sequence"/>
</dbReference>
<keyword evidence="3" id="KW-0804">Transcription</keyword>
<dbReference type="Gene3D" id="1.10.10.60">
    <property type="entry name" value="Homeodomain-like"/>
    <property type="match status" value="2"/>
</dbReference>
<dbReference type="InterPro" id="IPR018060">
    <property type="entry name" value="HTH_AraC"/>
</dbReference>
<evidence type="ECO:0000259" key="4">
    <source>
        <dbReference type="PROSITE" id="PS01124"/>
    </source>
</evidence>
<gene>
    <name evidence="5" type="ORF">HMPREF1090_02326</name>
</gene>
<dbReference type="PROSITE" id="PS01124">
    <property type="entry name" value="HTH_ARAC_FAMILY_2"/>
    <property type="match status" value="1"/>
</dbReference>
<dbReference type="PRINTS" id="PR00032">
    <property type="entry name" value="HTHARAC"/>
</dbReference>
<sequence length="450" mass="50806">MGVLIAIFLLMAVSGIAYIFYKRYRSLLVTYSHDQKEIAALRSILDLNQQVLQSKLLLDLCCGTDYRKEGIVKSIAFLKLEERLKCVSVVLIQVPVSIQLFYNLHKSEFSDAQKNLLHTCQTASDKYFPSYWLWENPGTIVGILDMSKTHSDDIRLLGMNKLGVVLQSVCAAGNDKPPIIAFGTITSSIEELHQSYSAAAELLNHKIHNHLIVPYCYEEFQRSEVQFDYNKQQLLSRYIRLGKLPEAEDFLKSYFSVIHANPNTSVASVKETASQIINVIIETTKDMPVIYADCVKLQEQVLEDLNRMTKVHDFGQLLLPLVQDVCGLVLAASANKGKVKIDQLIKWMSENYNSDISLETMATYIGCSPAYTSKLFKKETGCDIITYLSGLRIEHAKELLCTTQITIAEVAAFVGFNNQQTFIRNFKKLTGLTPTEYRSLPDDLHISEES</sequence>
<organism evidence="5 6">
    <name type="scientific">[Clostridium] clostridioforme 90A8</name>
    <dbReference type="NCBI Taxonomy" id="999408"/>
    <lineage>
        <taxon>Bacteria</taxon>
        <taxon>Bacillati</taxon>
        <taxon>Bacillota</taxon>
        <taxon>Clostridia</taxon>
        <taxon>Lachnospirales</taxon>
        <taxon>Lachnospiraceae</taxon>
        <taxon>Enterocloster</taxon>
    </lineage>
</organism>
<dbReference type="GO" id="GO:0043565">
    <property type="term" value="F:sequence-specific DNA binding"/>
    <property type="evidence" value="ECO:0007669"/>
    <property type="project" value="InterPro"/>
</dbReference>
<accession>A0A0E2HB98</accession>
<evidence type="ECO:0000256" key="1">
    <source>
        <dbReference type="ARBA" id="ARBA00023015"/>
    </source>
</evidence>
<dbReference type="PANTHER" id="PTHR43280">
    <property type="entry name" value="ARAC-FAMILY TRANSCRIPTIONAL REGULATOR"/>
    <property type="match status" value="1"/>
</dbReference>
<dbReference type="EMBL" id="AGYR01000024">
    <property type="protein sequence ID" value="ENZ15180.1"/>
    <property type="molecule type" value="Genomic_DNA"/>
</dbReference>